<reference evidence="1 2" key="1">
    <citation type="submission" date="2020-08" db="EMBL/GenBank/DDBJ databases">
        <title>Clostridia isolated from Swiss meat.</title>
        <authorList>
            <person name="Wambui J."/>
            <person name="Stevens M.J.A."/>
            <person name="Stephan R."/>
        </authorList>
    </citation>
    <scope>NUCLEOTIDE SEQUENCE [LARGE SCALE GENOMIC DNA]</scope>
    <source>
        <strain evidence="1 2">CM001</strain>
    </source>
</reference>
<protein>
    <submittedName>
        <fullName evidence="1">Uncharacterized protein</fullName>
    </submittedName>
</protein>
<organism evidence="1 2">
    <name type="scientific">Clostridium gasigenes</name>
    <dbReference type="NCBI Taxonomy" id="94869"/>
    <lineage>
        <taxon>Bacteria</taxon>
        <taxon>Bacillati</taxon>
        <taxon>Bacillota</taxon>
        <taxon>Clostridia</taxon>
        <taxon>Eubacteriales</taxon>
        <taxon>Clostridiaceae</taxon>
        <taxon>Clostridium</taxon>
    </lineage>
</organism>
<accession>A0A7X0SA96</accession>
<dbReference type="Proteomes" id="UP000585258">
    <property type="component" value="Unassembled WGS sequence"/>
</dbReference>
<evidence type="ECO:0000313" key="1">
    <source>
        <dbReference type="EMBL" id="MBB6713854.1"/>
    </source>
</evidence>
<name>A0A7X0SA96_9CLOT</name>
<proteinExistence type="predicted"/>
<evidence type="ECO:0000313" key="2">
    <source>
        <dbReference type="Proteomes" id="UP000585258"/>
    </source>
</evidence>
<dbReference type="AlphaFoldDB" id="A0A7X0SA96"/>
<sequence length="155" mass="17962">MNRKIIIGISILILFTLGVTFSNSKSEKNAKKFQRVVNTLEESKEVLINDLTEFEWDSAYVFKAYTSKEKIFNTIGFKSQIIEETVSEGMNQLIFVKDKQVVCFLYGYPDNVGYGFNFEDTFSKVEDYIKLNYKDSPIFSTEKIDNIIYFTCLAL</sequence>
<dbReference type="RefSeq" id="WP_185163580.1">
    <property type="nucleotide sequence ID" value="NZ_JACKWY010000002.1"/>
</dbReference>
<gene>
    <name evidence="1" type="ORF">H7E68_03760</name>
</gene>
<comment type="caution">
    <text evidence="1">The sequence shown here is derived from an EMBL/GenBank/DDBJ whole genome shotgun (WGS) entry which is preliminary data.</text>
</comment>
<dbReference type="EMBL" id="JACKWY010000002">
    <property type="protein sequence ID" value="MBB6713854.1"/>
    <property type="molecule type" value="Genomic_DNA"/>
</dbReference>